<keyword evidence="5" id="KW-0413">Isomerase</keyword>
<dbReference type="STRING" id="1318743.PU02_1154"/>
<dbReference type="Pfam" id="PF09312">
    <property type="entry name" value="SurA_N"/>
    <property type="match status" value="1"/>
</dbReference>
<dbReference type="Proteomes" id="UP000057213">
    <property type="component" value="Chromosome"/>
</dbReference>
<dbReference type="SUPFAM" id="SSF109998">
    <property type="entry name" value="Triger factor/SurA peptide-binding domain-like"/>
    <property type="match status" value="1"/>
</dbReference>
<sequence>MNRFKNTALALFCLAFLSASGSYLNQLFVSQVVAQTSIAVTVNGNAITSYDIQKRVAFLKLQQREGNLAMQAREELIDEILKSTEVKNRGIDVSKEEVDDAFESFAEQNNMTLDYLSKILTQMDITVEHFKGFIRNQIGWGRLVNARYQAEGNLLTEQEVAHRILKNGGVKPSTNEYTLQQIIFVIPSHRRAELLKKRTQEANNFRTHFRGCEHSKKQAEGVVDVTIRSLGRFLEPQLPKNWEKDVRSTAVGKITNLQETSYGVEMLAVCKIKKVSDDRVAQLLFSIQDNEKSAPQKLEALSKKYLNELRQAAHIENSQ</sequence>
<reference evidence="5 6" key="1">
    <citation type="journal article" date="2015" name="Genome Announc.">
        <title>Complete Genome Sequence of Bartonella ancashensis Strain 20.00, Isolated from the Blood of a Patient with Verruga Peruana.</title>
        <authorList>
            <person name="Hang J."/>
            <person name="Mullins K.E."/>
            <person name="Clifford R.J."/>
            <person name="Onmus-Leone F."/>
            <person name="Yang Y."/>
            <person name="Jiang J."/>
            <person name="Leguia M."/>
            <person name="Kasper M.R."/>
            <person name="Maguina C."/>
            <person name="Lesho E.P."/>
            <person name="Jarman R.G."/>
            <person name="Richards A.L."/>
            <person name="Blazes D."/>
        </authorList>
    </citation>
    <scope>NUCLEOTIDE SEQUENCE [LARGE SCALE GENOMIC DNA]</scope>
    <source>
        <strain evidence="5 6">20.00</strain>
    </source>
</reference>
<dbReference type="OrthoDB" id="9791746at2"/>
<evidence type="ECO:0000256" key="3">
    <source>
        <dbReference type="SAM" id="SignalP"/>
    </source>
</evidence>
<dbReference type="Gene3D" id="1.10.4030.10">
    <property type="entry name" value="Porin chaperone SurA, peptide-binding domain"/>
    <property type="match status" value="1"/>
</dbReference>
<evidence type="ECO:0000256" key="1">
    <source>
        <dbReference type="ARBA" id="ARBA00022729"/>
    </source>
</evidence>
<dbReference type="PATRIC" id="fig|1318743.3.peg.1171"/>
<dbReference type="InterPro" id="IPR015391">
    <property type="entry name" value="SurA_N"/>
</dbReference>
<dbReference type="InterPro" id="IPR027304">
    <property type="entry name" value="Trigger_fact/SurA_dom_sf"/>
</dbReference>
<name>A0A0M4LJG4_9HYPH</name>
<gene>
    <name evidence="5" type="ORF">PU02_1154</name>
</gene>
<evidence type="ECO:0000313" key="6">
    <source>
        <dbReference type="Proteomes" id="UP000057213"/>
    </source>
</evidence>
<dbReference type="PANTHER" id="PTHR47637:SF1">
    <property type="entry name" value="CHAPERONE SURA"/>
    <property type="match status" value="1"/>
</dbReference>
<proteinExistence type="predicted"/>
<dbReference type="EMBL" id="CP010401">
    <property type="protein sequence ID" value="ALE03968.1"/>
    <property type="molecule type" value="Genomic_DNA"/>
</dbReference>
<keyword evidence="1 3" id="KW-0732">Signal</keyword>
<feature type="domain" description="SurA N-terminal" evidence="4">
    <location>
        <begin position="38"/>
        <end position="139"/>
    </location>
</feature>
<dbReference type="EC" id="5.2.1.8" evidence="5"/>
<accession>A0A0M4LJG4</accession>
<protein>
    <submittedName>
        <fullName evidence="5">Survival protein SurA (Peptidyl-prolyl cis-trans isomerase SurA)</fullName>
        <ecNumber evidence="5">5.2.1.8</ecNumber>
    </submittedName>
</protein>
<dbReference type="RefSeq" id="WP_053944435.1">
    <property type="nucleotide sequence ID" value="NZ_CP010401.1"/>
</dbReference>
<evidence type="ECO:0000313" key="5">
    <source>
        <dbReference type="EMBL" id="ALE03968.1"/>
    </source>
</evidence>
<dbReference type="InterPro" id="IPR050280">
    <property type="entry name" value="OMP_Chaperone_SurA"/>
</dbReference>
<feature type="chain" id="PRO_5005797682" evidence="3">
    <location>
        <begin position="22"/>
        <end position="319"/>
    </location>
</feature>
<evidence type="ECO:0000259" key="4">
    <source>
        <dbReference type="Pfam" id="PF09312"/>
    </source>
</evidence>
<keyword evidence="2" id="KW-0697">Rotamase</keyword>
<dbReference type="PANTHER" id="PTHR47637">
    <property type="entry name" value="CHAPERONE SURA"/>
    <property type="match status" value="1"/>
</dbReference>
<feature type="signal peptide" evidence="3">
    <location>
        <begin position="1"/>
        <end position="21"/>
    </location>
</feature>
<keyword evidence="6" id="KW-1185">Reference proteome</keyword>
<evidence type="ECO:0000256" key="2">
    <source>
        <dbReference type="ARBA" id="ARBA00023110"/>
    </source>
</evidence>
<dbReference type="AlphaFoldDB" id="A0A0M4LJG4"/>
<dbReference type="GO" id="GO:0003755">
    <property type="term" value="F:peptidyl-prolyl cis-trans isomerase activity"/>
    <property type="evidence" value="ECO:0007669"/>
    <property type="project" value="UniProtKB-KW"/>
</dbReference>
<organism evidence="5 6">
    <name type="scientific">Bartonella ancashensis</name>
    <dbReference type="NCBI Taxonomy" id="1318743"/>
    <lineage>
        <taxon>Bacteria</taxon>
        <taxon>Pseudomonadati</taxon>
        <taxon>Pseudomonadota</taxon>
        <taxon>Alphaproteobacteria</taxon>
        <taxon>Hyphomicrobiales</taxon>
        <taxon>Bartonellaceae</taxon>
        <taxon>Bartonella</taxon>
    </lineage>
</organism>
<dbReference type="KEGG" id="banc:PU02_1154"/>